<evidence type="ECO:0000256" key="3">
    <source>
        <dbReference type="ARBA" id="ARBA00023125"/>
    </source>
</evidence>
<reference evidence="9 10" key="1">
    <citation type="journal article" date="2015" name="Stand. Genomic Sci.">
        <title>Genomic Encyclopedia of Bacterial and Archaeal Type Strains, Phase III: the genomes of soil and plant-associated and newly described type strains.</title>
        <authorList>
            <person name="Whitman W.B."/>
            <person name="Woyke T."/>
            <person name="Klenk H.P."/>
            <person name="Zhou Y."/>
            <person name="Lilburn T.G."/>
            <person name="Beck B.J."/>
            <person name="De Vos P."/>
            <person name="Vandamme P."/>
            <person name="Eisen J.A."/>
            <person name="Garrity G."/>
            <person name="Hugenholtz P."/>
            <person name="Kyrpides N.C."/>
        </authorList>
    </citation>
    <scope>NUCLEOTIDE SEQUENCE [LARGE SCALE GENOMIC DNA]</scope>
    <source>
        <strain evidence="9 10">VKM Ac-2540</strain>
    </source>
</reference>
<dbReference type="InterPro" id="IPR005471">
    <property type="entry name" value="Tscrpt_reg_IclR_N"/>
</dbReference>
<dbReference type="PANTHER" id="PTHR30136">
    <property type="entry name" value="HELIX-TURN-HELIX TRANSCRIPTIONAL REGULATOR, ICLR FAMILY"/>
    <property type="match status" value="1"/>
</dbReference>
<dbReference type="PROSITE" id="PS51078">
    <property type="entry name" value="ICLR_ED"/>
    <property type="match status" value="1"/>
</dbReference>
<evidence type="ECO:0000256" key="2">
    <source>
        <dbReference type="ARBA" id="ARBA00023015"/>
    </source>
</evidence>
<organism evidence="9 10">
    <name type="scientific">Kribbella rubisoli</name>
    <dbReference type="NCBI Taxonomy" id="3075929"/>
    <lineage>
        <taxon>Bacteria</taxon>
        <taxon>Bacillati</taxon>
        <taxon>Actinomycetota</taxon>
        <taxon>Actinomycetes</taxon>
        <taxon>Propionibacteriales</taxon>
        <taxon>Kribbellaceae</taxon>
        <taxon>Kribbella</taxon>
    </lineage>
</organism>
<sequence>MWNLVTGPGQPSTRIYAGAVENKTSGSVQSVERAFHLLELLADNGDSTLTELSAAIDVPAPTTHRFLKTLVSLGYVRQLPNRQYGLGLKLTRLAGRVDSQLAPIVAPHLDTLAREIGESANLAVLEGHMVVYIAQSPSRHAMRMFTEVGHRAYTHLTGVGKAILADLPDEQMARIVGRAGMPAATDRSITDLTKLRKELGRVRRAGYASDNGEQEPGVVCYAVAIPDVPISMAISVSGPAFRMTQELAKQAVPLLIAEARSISEELLGVLG</sequence>
<keyword evidence="3" id="KW-0238">DNA-binding</keyword>
<comment type="function">
    <text evidence="5">May be an activator protein for the gylABX operon.</text>
</comment>
<feature type="domain" description="IclR-ED" evidence="8">
    <location>
        <begin position="89"/>
        <end position="268"/>
    </location>
</feature>
<keyword evidence="2" id="KW-0805">Transcription regulation</keyword>
<dbReference type="InterPro" id="IPR029016">
    <property type="entry name" value="GAF-like_dom_sf"/>
</dbReference>
<dbReference type="Gene3D" id="3.30.450.40">
    <property type="match status" value="1"/>
</dbReference>
<dbReference type="SUPFAM" id="SSF55781">
    <property type="entry name" value="GAF domain-like"/>
    <property type="match status" value="1"/>
</dbReference>
<protein>
    <recommendedName>
        <fullName evidence="6">Glycerol operon regulatory protein</fullName>
    </recommendedName>
</protein>
<dbReference type="Gene3D" id="1.10.10.10">
    <property type="entry name" value="Winged helix-like DNA-binding domain superfamily/Winged helix DNA-binding domain"/>
    <property type="match status" value="1"/>
</dbReference>
<comment type="caution">
    <text evidence="9">The sequence shown here is derived from an EMBL/GenBank/DDBJ whole genome shotgun (WGS) entry which is preliminary data.</text>
</comment>
<dbReference type="OrthoDB" id="7274111at2"/>
<dbReference type="Pfam" id="PF09339">
    <property type="entry name" value="HTH_IclR"/>
    <property type="match status" value="1"/>
</dbReference>
<dbReference type="SMART" id="SM00346">
    <property type="entry name" value="HTH_ICLR"/>
    <property type="match status" value="1"/>
</dbReference>
<dbReference type="SUPFAM" id="SSF46785">
    <property type="entry name" value="Winged helix' DNA-binding domain"/>
    <property type="match status" value="1"/>
</dbReference>
<feature type="domain" description="HTH iclR-type" evidence="7">
    <location>
        <begin position="28"/>
        <end position="88"/>
    </location>
</feature>
<dbReference type="PANTHER" id="PTHR30136:SF24">
    <property type="entry name" value="HTH-TYPE TRANSCRIPTIONAL REPRESSOR ALLR"/>
    <property type="match status" value="1"/>
</dbReference>
<keyword evidence="1" id="KW-0319">Glycerol metabolism</keyword>
<dbReference type="GO" id="GO:0045892">
    <property type="term" value="P:negative regulation of DNA-templated transcription"/>
    <property type="evidence" value="ECO:0007669"/>
    <property type="project" value="TreeGrafter"/>
</dbReference>
<evidence type="ECO:0000313" key="10">
    <source>
        <dbReference type="Proteomes" id="UP000292027"/>
    </source>
</evidence>
<proteinExistence type="predicted"/>
<dbReference type="GO" id="GO:0003700">
    <property type="term" value="F:DNA-binding transcription factor activity"/>
    <property type="evidence" value="ECO:0007669"/>
    <property type="project" value="TreeGrafter"/>
</dbReference>
<dbReference type="InterPro" id="IPR036390">
    <property type="entry name" value="WH_DNA-bd_sf"/>
</dbReference>
<dbReference type="Proteomes" id="UP000292027">
    <property type="component" value="Unassembled WGS sequence"/>
</dbReference>
<dbReference type="InterPro" id="IPR014757">
    <property type="entry name" value="Tscrpt_reg_IclR_C"/>
</dbReference>
<name>A0A4Q7X071_9ACTN</name>
<dbReference type="InterPro" id="IPR050707">
    <property type="entry name" value="HTH_MetabolicPath_Reg"/>
</dbReference>
<dbReference type="GO" id="GO:0003677">
    <property type="term" value="F:DNA binding"/>
    <property type="evidence" value="ECO:0007669"/>
    <property type="project" value="UniProtKB-KW"/>
</dbReference>
<dbReference type="GO" id="GO:0006071">
    <property type="term" value="P:glycerol metabolic process"/>
    <property type="evidence" value="ECO:0007669"/>
    <property type="project" value="UniProtKB-KW"/>
</dbReference>
<dbReference type="FunFam" id="1.10.10.10:FF:000056">
    <property type="entry name" value="IclR family transcriptional regulator"/>
    <property type="match status" value="1"/>
</dbReference>
<evidence type="ECO:0000256" key="6">
    <source>
        <dbReference type="ARBA" id="ARBA00070406"/>
    </source>
</evidence>
<keyword evidence="4" id="KW-0804">Transcription</keyword>
<accession>A0A4Q7X071</accession>
<evidence type="ECO:0000259" key="7">
    <source>
        <dbReference type="PROSITE" id="PS51077"/>
    </source>
</evidence>
<evidence type="ECO:0000313" key="9">
    <source>
        <dbReference type="EMBL" id="RZU16201.1"/>
    </source>
</evidence>
<evidence type="ECO:0000256" key="5">
    <source>
        <dbReference type="ARBA" id="ARBA00058938"/>
    </source>
</evidence>
<dbReference type="EMBL" id="SHKR01000012">
    <property type="protein sequence ID" value="RZU16201.1"/>
    <property type="molecule type" value="Genomic_DNA"/>
</dbReference>
<evidence type="ECO:0000256" key="1">
    <source>
        <dbReference type="ARBA" id="ARBA00022798"/>
    </source>
</evidence>
<dbReference type="AlphaFoldDB" id="A0A4Q7X071"/>
<dbReference type="Pfam" id="PF01614">
    <property type="entry name" value="IclR_C"/>
    <property type="match status" value="1"/>
</dbReference>
<gene>
    <name evidence="9" type="ORF">EV645_3751</name>
</gene>
<dbReference type="PROSITE" id="PS51077">
    <property type="entry name" value="HTH_ICLR"/>
    <property type="match status" value="1"/>
</dbReference>
<dbReference type="InterPro" id="IPR036388">
    <property type="entry name" value="WH-like_DNA-bd_sf"/>
</dbReference>
<evidence type="ECO:0000256" key="4">
    <source>
        <dbReference type="ARBA" id="ARBA00023163"/>
    </source>
</evidence>
<keyword evidence="10" id="KW-1185">Reference proteome</keyword>
<evidence type="ECO:0000259" key="8">
    <source>
        <dbReference type="PROSITE" id="PS51078"/>
    </source>
</evidence>